<feature type="compositionally biased region" description="Polar residues" evidence="1">
    <location>
        <begin position="130"/>
        <end position="142"/>
    </location>
</feature>
<proteinExistence type="predicted"/>
<feature type="compositionally biased region" description="Basic and acidic residues" evidence="1">
    <location>
        <begin position="88"/>
        <end position="108"/>
    </location>
</feature>
<reference evidence="2" key="1">
    <citation type="submission" date="2021-02" db="EMBL/GenBank/DDBJ databases">
        <authorList>
            <person name="Palmer J.M."/>
        </authorList>
    </citation>
    <scope>NUCLEOTIDE SEQUENCE</scope>
    <source>
        <strain evidence="2">SCRP23</strain>
    </source>
</reference>
<keyword evidence="3" id="KW-1185">Reference proteome</keyword>
<name>A0A8T1X0P0_9STRA</name>
<feature type="compositionally biased region" description="Basic and acidic residues" evidence="1">
    <location>
        <begin position="69"/>
        <end position="79"/>
    </location>
</feature>
<accession>A0A8T1X0P0</accession>
<evidence type="ECO:0000313" key="2">
    <source>
        <dbReference type="EMBL" id="KAG7399832.1"/>
    </source>
</evidence>
<evidence type="ECO:0000256" key="1">
    <source>
        <dbReference type="SAM" id="MobiDB-lite"/>
    </source>
</evidence>
<dbReference type="Proteomes" id="UP000693981">
    <property type="component" value="Unassembled WGS sequence"/>
</dbReference>
<sequence>MAQVVAVVDEVGAAVVVIEMIDLGQLHSTVVVGVVEQCTTKSLNATHIPHYRHISSNEKVMHRGFNTEVSDRSSRESSRHEHRHHSRRDQSRDVKSHRSRRDHRENHPRSGRSATPSPVRRDHTAASGGRKSNGSSPRQSFSRRSDVDGSQVEEVSAMDKKQRSNNDDKPEAPKKEAKSGGVRLVRDELFAGMDDLTVDYEEDDD</sequence>
<comment type="caution">
    <text evidence="2">The sequence shown here is derived from an EMBL/GenBank/DDBJ whole genome shotgun (WGS) entry which is preliminary data.</text>
</comment>
<feature type="region of interest" description="Disordered" evidence="1">
    <location>
        <begin position="55"/>
        <end position="183"/>
    </location>
</feature>
<organism evidence="2 3">
    <name type="scientific">Phytophthora boehmeriae</name>
    <dbReference type="NCBI Taxonomy" id="109152"/>
    <lineage>
        <taxon>Eukaryota</taxon>
        <taxon>Sar</taxon>
        <taxon>Stramenopiles</taxon>
        <taxon>Oomycota</taxon>
        <taxon>Peronosporomycetes</taxon>
        <taxon>Peronosporales</taxon>
        <taxon>Peronosporaceae</taxon>
        <taxon>Phytophthora</taxon>
    </lineage>
</organism>
<protein>
    <submittedName>
        <fullName evidence="2">Uncharacterized protein</fullName>
    </submittedName>
</protein>
<dbReference type="AlphaFoldDB" id="A0A8T1X0P0"/>
<gene>
    <name evidence="2" type="ORF">PHYBOEH_007831</name>
</gene>
<dbReference type="EMBL" id="JAGDFL010000044">
    <property type="protein sequence ID" value="KAG7399832.1"/>
    <property type="molecule type" value="Genomic_DNA"/>
</dbReference>
<evidence type="ECO:0000313" key="3">
    <source>
        <dbReference type="Proteomes" id="UP000693981"/>
    </source>
</evidence>
<feature type="compositionally biased region" description="Basic and acidic residues" evidence="1">
    <location>
        <begin position="157"/>
        <end position="183"/>
    </location>
</feature>